<keyword evidence="1" id="KW-0547">Nucleotide-binding</keyword>
<protein>
    <submittedName>
        <fullName evidence="4">ATP-grasp domain-containing protein</fullName>
    </submittedName>
</protein>
<feature type="compositionally biased region" description="Basic and acidic residues" evidence="2">
    <location>
        <begin position="449"/>
        <end position="458"/>
    </location>
</feature>
<keyword evidence="5" id="KW-1185">Reference proteome</keyword>
<accession>A0A1V4A465</accession>
<evidence type="ECO:0000313" key="4">
    <source>
        <dbReference type="EMBL" id="OON75367.1"/>
    </source>
</evidence>
<evidence type="ECO:0000256" key="2">
    <source>
        <dbReference type="SAM" id="MobiDB-lite"/>
    </source>
</evidence>
<reference evidence="4 5" key="1">
    <citation type="submission" date="2017-02" db="EMBL/GenBank/DDBJ databases">
        <title>Draft Genome Sequence of Streptomyces tsukubaensis F601, a Producer of the immunosuppressant tacrolimus FK506.</title>
        <authorList>
            <person name="Zong G."/>
            <person name="Zhong C."/>
            <person name="Fu J."/>
            <person name="Qin R."/>
            <person name="Cao G."/>
        </authorList>
    </citation>
    <scope>NUCLEOTIDE SEQUENCE [LARGE SCALE GENOMIC DNA]</scope>
    <source>
        <strain evidence="4 5">F601</strain>
    </source>
</reference>
<comment type="caution">
    <text evidence="4">The sequence shown here is derived from an EMBL/GenBank/DDBJ whole genome shotgun (WGS) entry which is preliminary data.</text>
</comment>
<dbReference type="GO" id="GO:0046872">
    <property type="term" value="F:metal ion binding"/>
    <property type="evidence" value="ECO:0007669"/>
    <property type="project" value="InterPro"/>
</dbReference>
<sequence length="467" mass="49085">MSRLDTDVPAVLLRIDRNPFHHGTLGAARSLGRAGVAVHVVAEPGRSPVTRSRYVTATHRQPAPGAGHQEIGATLREVAAQVGERAVLIPMDDLGAVAAQRLPAPLAARFLQPDQPAGLCARVADKAELARVCAEAGIPHPPTELPGSAAEAVAGARRLGSPVIAKWTRPWLLPQGTGLRSTTVLRTAREAGELYARTAEAGSRLLLQEFLPQGPRLDWFFHGYADSGGGLAVSGAGLKERAWPPGAGLTAVGRWVPNPDIEETALRLVESLGYRGILDLDFRLDAATGAYHLLDFNPRPGAQFRLFTDPGGLDVVRALHLDLTGRAAPALTPVPERVFVVGNYALLSAAAAPRAARGHAPAPMGHGPGGAPSGGRERAWFAADDPAPALAMAVCFGLHLLRAAAGRLRRALARLRPGHRSPGRDAAPLTPSPRAPSPATPARAPETAAPRRTDDEKASSTSCTTWW</sequence>
<dbReference type="Proteomes" id="UP000190539">
    <property type="component" value="Unassembled WGS sequence"/>
</dbReference>
<feature type="region of interest" description="Disordered" evidence="2">
    <location>
        <begin position="414"/>
        <end position="467"/>
    </location>
</feature>
<dbReference type="RefSeq" id="WP_077970654.1">
    <property type="nucleotide sequence ID" value="NZ_CP045178.1"/>
</dbReference>
<dbReference type="GO" id="GO:0005524">
    <property type="term" value="F:ATP binding"/>
    <property type="evidence" value="ECO:0007669"/>
    <property type="project" value="UniProtKB-UniRule"/>
</dbReference>
<name>A0A1V4A465_9ACTN</name>
<gene>
    <name evidence="4" type="ORF">B1H18_23055</name>
</gene>
<keyword evidence="1" id="KW-0067">ATP-binding</keyword>
<evidence type="ECO:0000313" key="5">
    <source>
        <dbReference type="Proteomes" id="UP000190539"/>
    </source>
</evidence>
<evidence type="ECO:0000259" key="3">
    <source>
        <dbReference type="PROSITE" id="PS50975"/>
    </source>
</evidence>
<dbReference type="SUPFAM" id="SSF56059">
    <property type="entry name" value="Glutathione synthetase ATP-binding domain-like"/>
    <property type="match status" value="1"/>
</dbReference>
<dbReference type="EMBL" id="MVFC01000023">
    <property type="protein sequence ID" value="OON75367.1"/>
    <property type="molecule type" value="Genomic_DNA"/>
</dbReference>
<dbReference type="OrthoDB" id="5483448at2"/>
<dbReference type="InterPro" id="IPR011761">
    <property type="entry name" value="ATP-grasp"/>
</dbReference>
<feature type="compositionally biased region" description="Pro residues" evidence="2">
    <location>
        <begin position="430"/>
        <end position="439"/>
    </location>
</feature>
<dbReference type="AlphaFoldDB" id="A0A1V4A465"/>
<organism evidence="4 5">
    <name type="scientific">Streptomyces tsukubensis</name>
    <dbReference type="NCBI Taxonomy" id="83656"/>
    <lineage>
        <taxon>Bacteria</taxon>
        <taxon>Bacillati</taxon>
        <taxon>Actinomycetota</taxon>
        <taxon>Actinomycetes</taxon>
        <taxon>Kitasatosporales</taxon>
        <taxon>Streptomycetaceae</taxon>
        <taxon>Streptomyces</taxon>
    </lineage>
</organism>
<feature type="domain" description="ATP-grasp" evidence="3">
    <location>
        <begin position="130"/>
        <end position="324"/>
    </location>
</feature>
<proteinExistence type="predicted"/>
<dbReference type="PROSITE" id="PS50975">
    <property type="entry name" value="ATP_GRASP"/>
    <property type="match status" value="1"/>
</dbReference>
<evidence type="ECO:0000256" key="1">
    <source>
        <dbReference type="PROSITE-ProRule" id="PRU00409"/>
    </source>
</evidence>
<dbReference type="Gene3D" id="3.30.470.20">
    <property type="entry name" value="ATP-grasp fold, B domain"/>
    <property type="match status" value="1"/>
</dbReference>
<feature type="region of interest" description="Disordered" evidence="2">
    <location>
        <begin position="357"/>
        <end position="378"/>
    </location>
</feature>
<dbReference type="STRING" id="83656.B1H18_23055"/>